<evidence type="ECO:0000256" key="3">
    <source>
        <dbReference type="SAM" id="Phobius"/>
    </source>
</evidence>
<organism evidence="4 5">
    <name type="scientific">Fischerella thermalis JSC-11</name>
    <dbReference type="NCBI Taxonomy" id="741277"/>
    <lineage>
        <taxon>Bacteria</taxon>
        <taxon>Bacillati</taxon>
        <taxon>Cyanobacteriota</taxon>
        <taxon>Cyanophyceae</taxon>
        <taxon>Nostocales</taxon>
        <taxon>Hapalosiphonaceae</taxon>
        <taxon>Fischerella</taxon>
    </lineage>
</organism>
<dbReference type="Pfam" id="PF01933">
    <property type="entry name" value="CofD"/>
    <property type="match status" value="1"/>
</dbReference>
<dbReference type="Gene3D" id="3.40.50.10680">
    <property type="entry name" value="CofD-like domains"/>
    <property type="match status" value="1"/>
</dbReference>
<evidence type="ECO:0000256" key="2">
    <source>
        <dbReference type="HAMAP-Rule" id="MF_00973"/>
    </source>
</evidence>
<comment type="caution">
    <text evidence="4">The sequence shown here is derived from an EMBL/GenBank/DDBJ whole genome shotgun (WGS) entry which is preliminary data.</text>
</comment>
<dbReference type="EMBL" id="AGIZ01000002">
    <property type="protein sequence ID" value="EHC18803.1"/>
    <property type="molecule type" value="Genomic_DNA"/>
</dbReference>
<gene>
    <name evidence="4" type="ORF">FJSC11DRAFT_0783</name>
</gene>
<evidence type="ECO:0000313" key="5">
    <source>
        <dbReference type="Proteomes" id="UP000004344"/>
    </source>
</evidence>
<feature type="transmembrane region" description="Helical" evidence="3">
    <location>
        <begin position="41"/>
        <end position="62"/>
    </location>
</feature>
<sequence length="475" mass="51872">MSIGFFRQALNALQKQSRRRTPHRVNQWFKWLSPGLSVKRWLLISIGGVLLASLGLAIWIKLTPIFWALELVRGFLGRITEIIPNYISGPLVLLCGLLLLLWGQTRTVGSITEVLRPDSDEELVDVLLAHRRLYRGPKIVVIGGGTGLSTLLRGLKRYSANITAIVTVADDGGSSGRLRREFGVLPPGDIRNCLAALADEEKLLTELFQYRFQVGDGLTGHSFGNLFLTAMSEITGDLERAVAASSKVLAIRGQVLPATLSDVRLWAELADGRRIEGESKITAAGGNIVKIGCLPVNPPALPAAIKAIQEADYIIMGPGSLYTSVIPNLLVPEIADAIAASAAPCIYVCNIMTQPGETQGFSVADHIRAIDAACSGRRLFNAVLVHKKSPSERALIRYAQQNSHPVFLDREDVTKLGRRIVLANVMHEDDTGCVRHDPQKLAKVLLRWYSSASRQIRLGWGDGVMGCRRALRGFP</sequence>
<comment type="function">
    <text evidence="2">Required for morphogenesis under gluconeogenic growth conditions.</text>
</comment>
<dbReference type="CDD" id="cd07187">
    <property type="entry name" value="YvcK_like"/>
    <property type="match status" value="1"/>
</dbReference>
<dbReference type="GO" id="GO:0043743">
    <property type="term" value="F:LPPG:FO 2-phospho-L-lactate transferase activity"/>
    <property type="evidence" value="ECO:0007669"/>
    <property type="project" value="InterPro"/>
</dbReference>
<dbReference type="HAMAP" id="MF_00973">
    <property type="entry name" value="Gluconeogen_factor"/>
    <property type="match status" value="1"/>
</dbReference>
<name>G6FPK3_9CYAN</name>
<accession>G6FPK3</accession>
<keyword evidence="3" id="KW-1133">Transmembrane helix</keyword>
<dbReference type="InterPro" id="IPR002882">
    <property type="entry name" value="CofD"/>
</dbReference>
<keyword evidence="3" id="KW-0472">Membrane</keyword>
<dbReference type="InterPro" id="IPR038136">
    <property type="entry name" value="CofD-like_dom_sf"/>
</dbReference>
<dbReference type="PANTHER" id="PTHR30135">
    <property type="entry name" value="UNCHARACTERIZED PROTEIN YVCK-RELATED"/>
    <property type="match status" value="1"/>
</dbReference>
<dbReference type="AlphaFoldDB" id="G6FPK3"/>
<dbReference type="GO" id="GO:0008360">
    <property type="term" value="P:regulation of cell shape"/>
    <property type="evidence" value="ECO:0007669"/>
    <property type="project" value="UniProtKB-UniRule"/>
</dbReference>
<keyword evidence="1 2" id="KW-0963">Cytoplasm</keyword>
<evidence type="ECO:0000313" key="4">
    <source>
        <dbReference type="EMBL" id="EHC18803.1"/>
    </source>
</evidence>
<dbReference type="PATRIC" id="fig|741277.3.peg.923"/>
<dbReference type="GO" id="GO:0005737">
    <property type="term" value="C:cytoplasm"/>
    <property type="evidence" value="ECO:0007669"/>
    <property type="project" value="UniProtKB-SubCell"/>
</dbReference>
<keyword evidence="5" id="KW-1185">Reference proteome</keyword>
<feature type="transmembrane region" description="Helical" evidence="3">
    <location>
        <begin position="83"/>
        <end position="102"/>
    </location>
</feature>
<dbReference type="NCBIfam" id="TIGR01826">
    <property type="entry name" value="CofD_related"/>
    <property type="match status" value="1"/>
</dbReference>
<protein>
    <recommendedName>
        <fullName evidence="2">Putative gluconeogenesis factor</fullName>
    </recommendedName>
</protein>
<dbReference type="PANTHER" id="PTHR30135:SF3">
    <property type="entry name" value="GLUCONEOGENESIS FACTOR-RELATED"/>
    <property type="match status" value="1"/>
</dbReference>
<comment type="similarity">
    <text evidence="2">Belongs to the gluconeogenesis factor family.</text>
</comment>
<reference evidence="4 5" key="1">
    <citation type="submission" date="2011-09" db="EMBL/GenBank/DDBJ databases">
        <title>The draft genome of Fischerella sp. JSC-11.</title>
        <authorList>
            <consortium name="US DOE Joint Genome Institute (JGI-PGF)"/>
            <person name="Lucas S."/>
            <person name="Han J."/>
            <person name="Lapidus A."/>
            <person name="Cheng J.-F."/>
            <person name="Goodwin L."/>
            <person name="Pitluck S."/>
            <person name="Peters L."/>
            <person name="Land M.L."/>
            <person name="Hauser L."/>
            <person name="Sarkisova S."/>
            <person name="Bryant D.A."/>
            <person name="Brown I."/>
            <person name="Woyke T.J."/>
        </authorList>
    </citation>
    <scope>NUCLEOTIDE SEQUENCE [LARGE SCALE GENOMIC DNA]</scope>
    <source>
        <strain evidence="4 5">JSC-11</strain>
    </source>
</reference>
<dbReference type="Proteomes" id="UP000004344">
    <property type="component" value="Unassembled WGS sequence"/>
</dbReference>
<dbReference type="SUPFAM" id="SSF142338">
    <property type="entry name" value="CofD-like"/>
    <property type="match status" value="1"/>
</dbReference>
<comment type="subcellular location">
    <subcellularLocation>
        <location evidence="2">Cytoplasm</location>
    </subcellularLocation>
</comment>
<keyword evidence="3" id="KW-0812">Transmembrane</keyword>
<proteinExistence type="inferred from homology"/>
<evidence type="ECO:0000256" key="1">
    <source>
        <dbReference type="ARBA" id="ARBA00022490"/>
    </source>
</evidence>
<dbReference type="InterPro" id="IPR010119">
    <property type="entry name" value="Gluconeogen_factor"/>
</dbReference>
<dbReference type="RefSeq" id="WP_009454949.1">
    <property type="nucleotide sequence ID" value="NZ_AGIZ01000002.1"/>
</dbReference>